<keyword evidence="1" id="KW-0175">Coiled coil</keyword>
<organism evidence="4 5">
    <name type="scientific">Meganyctiphanes norvegica</name>
    <name type="common">Northern krill</name>
    <name type="synonym">Thysanopoda norvegica</name>
    <dbReference type="NCBI Taxonomy" id="48144"/>
    <lineage>
        <taxon>Eukaryota</taxon>
        <taxon>Metazoa</taxon>
        <taxon>Ecdysozoa</taxon>
        <taxon>Arthropoda</taxon>
        <taxon>Crustacea</taxon>
        <taxon>Multicrustacea</taxon>
        <taxon>Malacostraca</taxon>
        <taxon>Eumalacostraca</taxon>
        <taxon>Eucarida</taxon>
        <taxon>Euphausiacea</taxon>
        <taxon>Euphausiidae</taxon>
        <taxon>Meganyctiphanes</taxon>
    </lineage>
</organism>
<feature type="region of interest" description="Disordered" evidence="2">
    <location>
        <begin position="427"/>
        <end position="544"/>
    </location>
</feature>
<name>A0AAV2PJE7_MEGNR</name>
<sequence>MLQAMHLDHLVPTPLLLLLLQTASVLSSPATHVYKPNCAPPDSATTPATTTADYIGLYPIEYCCPETHDCKHLGGFCALNWIIGAVLPKCDYEQPLCKDYGCTCCIKCGADKCSKCTETGGNCRTQCRSDEMHDLFSKCTYPGCYCCKKCTMKNECIEAKGTCAPNHYDCPGGTAASSGCCGGCFCCKPELQKLLACERKTGSYCAATEDGCVEGYYACFGECEATSFHNGLRKPVVGYCCSPKTIGGGKPNRIGVFEHYLNIASGNSEDLVFGGEVPEVKSGEQQLDELYPRPIDGGSANERDEVYEDLKEDQIYDEVVPLQKKEQQDIEITLTESKAQSKIDNLDSSEVEADIEIQNIENKNEQQNIEITLTESKAQSKIDNLDSSEVEADIEIQNIENVKSDSDSDAAMAIDSPIDISDQVFNSDNQIDENNKEVDSKEAVEKTRPHWKKADKSKDIVENTHQLKKAGESKEAVENTHQLNKVDENKEAVEKAHQLKKVDESNDTGDKAKHHRHHGNKNNEEREKLKQQRQQHHKQTENEN</sequence>
<accession>A0AAV2PJE7</accession>
<feature type="compositionally biased region" description="Basic and acidic residues" evidence="2">
    <location>
        <begin position="469"/>
        <end position="511"/>
    </location>
</feature>
<gene>
    <name evidence="4" type="ORF">MNOR_LOCUS311</name>
</gene>
<evidence type="ECO:0000313" key="4">
    <source>
        <dbReference type="EMBL" id="CAL4058874.1"/>
    </source>
</evidence>
<keyword evidence="5" id="KW-1185">Reference proteome</keyword>
<proteinExistence type="predicted"/>
<evidence type="ECO:0000256" key="2">
    <source>
        <dbReference type="SAM" id="MobiDB-lite"/>
    </source>
</evidence>
<dbReference type="AlphaFoldDB" id="A0AAV2PJE7"/>
<dbReference type="Proteomes" id="UP001497623">
    <property type="component" value="Unassembled WGS sequence"/>
</dbReference>
<evidence type="ECO:0000256" key="1">
    <source>
        <dbReference type="SAM" id="Coils"/>
    </source>
</evidence>
<reference evidence="4 5" key="1">
    <citation type="submission" date="2024-05" db="EMBL/GenBank/DDBJ databases">
        <authorList>
            <person name="Wallberg A."/>
        </authorList>
    </citation>
    <scope>NUCLEOTIDE SEQUENCE [LARGE SCALE GENOMIC DNA]</scope>
</reference>
<protein>
    <submittedName>
        <fullName evidence="4">Uncharacterized protein</fullName>
    </submittedName>
</protein>
<feature type="coiled-coil region" evidence="1">
    <location>
        <begin position="343"/>
        <end position="377"/>
    </location>
</feature>
<evidence type="ECO:0000313" key="5">
    <source>
        <dbReference type="Proteomes" id="UP001497623"/>
    </source>
</evidence>
<dbReference type="EMBL" id="CAXKWB010000063">
    <property type="protein sequence ID" value="CAL4058874.1"/>
    <property type="molecule type" value="Genomic_DNA"/>
</dbReference>
<comment type="caution">
    <text evidence="4">The sequence shown here is derived from an EMBL/GenBank/DDBJ whole genome shotgun (WGS) entry which is preliminary data.</text>
</comment>
<feature type="signal peptide" evidence="3">
    <location>
        <begin position="1"/>
        <end position="27"/>
    </location>
</feature>
<feature type="compositionally biased region" description="Basic and acidic residues" evidence="2">
    <location>
        <begin position="433"/>
        <end position="462"/>
    </location>
</feature>
<evidence type="ECO:0000256" key="3">
    <source>
        <dbReference type="SAM" id="SignalP"/>
    </source>
</evidence>
<feature type="chain" id="PRO_5043337640" evidence="3">
    <location>
        <begin position="28"/>
        <end position="544"/>
    </location>
</feature>
<feature type="compositionally biased region" description="Basic and acidic residues" evidence="2">
    <location>
        <begin position="521"/>
        <end position="530"/>
    </location>
</feature>
<keyword evidence="3" id="KW-0732">Signal</keyword>